<dbReference type="RefSeq" id="WP_218604211.1">
    <property type="nucleotide sequence ID" value="NZ_JADQDJ010000199.1"/>
</dbReference>
<name>A0ABS6UPR7_9PSEU</name>
<reference evidence="2 3" key="1">
    <citation type="submission" date="2020-11" db="EMBL/GenBank/DDBJ databases">
        <title>Pseudonocardia abyssalis sp. nov. and Pseudonocardia oceani sp. nov., description and phylogenomic analysis of two novel actinomycetes isolated from the deep Southern Ocean.</title>
        <authorList>
            <person name="Parra J."/>
        </authorList>
    </citation>
    <scope>NUCLEOTIDE SEQUENCE [LARGE SCALE GENOMIC DNA]</scope>
    <source>
        <strain evidence="2 3">KRD-168</strain>
    </source>
</reference>
<dbReference type="InterPro" id="IPR051604">
    <property type="entry name" value="Ergot_Alk_Oxidoreductase"/>
</dbReference>
<sequence length="281" mass="28827">MITVMGASGRVGRQVAAALDGEEVRVVGRSAERLAVLPGAVPFVGDAGDPAFLTEAFRGAAAVFTMLPVDSGEPDHRAAQEAKATAIATAVRDAGVPYVVALSSLGAELPTGTGFIEGLHVHEQRLAATGAQVLALRPGWFLENAADAVGPVEVLGCVADSLDPDLPLPMVATRDVAAAAARALRTRYRSGVVELLGPRDLTQTEVAAVLGKALDRPDLPYVRLPDDEMVAALVGAGFSPAAAARHIGMTGALNSGRISAVRTAENTTPTGIEDLVGEWVA</sequence>
<dbReference type="PANTHER" id="PTHR43162">
    <property type="match status" value="1"/>
</dbReference>
<dbReference type="Pfam" id="PF13460">
    <property type="entry name" value="NAD_binding_10"/>
    <property type="match status" value="1"/>
</dbReference>
<dbReference type="Proteomes" id="UP000694287">
    <property type="component" value="Unassembled WGS sequence"/>
</dbReference>
<dbReference type="EMBL" id="JADQDK010000001">
    <property type="protein sequence ID" value="MBW0134225.1"/>
    <property type="molecule type" value="Genomic_DNA"/>
</dbReference>
<dbReference type="PANTHER" id="PTHR43162:SF1">
    <property type="entry name" value="PRESTALK A DIFFERENTIATION PROTEIN A"/>
    <property type="match status" value="1"/>
</dbReference>
<organism evidence="2 3">
    <name type="scientific">Pseudonocardia abyssalis</name>
    <dbReference type="NCBI Taxonomy" id="2792008"/>
    <lineage>
        <taxon>Bacteria</taxon>
        <taxon>Bacillati</taxon>
        <taxon>Actinomycetota</taxon>
        <taxon>Actinomycetes</taxon>
        <taxon>Pseudonocardiales</taxon>
        <taxon>Pseudonocardiaceae</taxon>
        <taxon>Pseudonocardia</taxon>
    </lineage>
</organism>
<evidence type="ECO:0000259" key="1">
    <source>
        <dbReference type="Pfam" id="PF13460"/>
    </source>
</evidence>
<proteinExistence type="predicted"/>
<feature type="domain" description="NAD(P)-binding" evidence="1">
    <location>
        <begin position="6"/>
        <end position="185"/>
    </location>
</feature>
<comment type="caution">
    <text evidence="2">The sequence shown here is derived from an EMBL/GenBank/DDBJ whole genome shotgun (WGS) entry which is preliminary data.</text>
</comment>
<dbReference type="InterPro" id="IPR016040">
    <property type="entry name" value="NAD(P)-bd_dom"/>
</dbReference>
<evidence type="ECO:0000313" key="2">
    <source>
        <dbReference type="EMBL" id="MBW0134225.1"/>
    </source>
</evidence>
<protein>
    <submittedName>
        <fullName evidence="2">NAD(P)H-binding protein</fullName>
    </submittedName>
</protein>
<evidence type="ECO:0000313" key="3">
    <source>
        <dbReference type="Proteomes" id="UP000694287"/>
    </source>
</evidence>
<accession>A0ABS6UPR7</accession>
<gene>
    <name evidence="2" type="ORF">I4I81_08150</name>
</gene>
<keyword evidence="3" id="KW-1185">Reference proteome</keyword>